<dbReference type="GO" id="GO:0017089">
    <property type="term" value="F:glycolipid transfer activity"/>
    <property type="evidence" value="ECO:0007669"/>
    <property type="project" value="TreeGrafter"/>
</dbReference>
<proteinExistence type="inferred from homology"/>
<dbReference type="Gene3D" id="2.60.450.10">
    <property type="entry name" value="Lipopolysaccharide (LPS) transport protein A like domain"/>
    <property type="match status" value="1"/>
</dbReference>
<dbReference type="GO" id="GO:0030288">
    <property type="term" value="C:outer membrane-bounded periplasmic space"/>
    <property type="evidence" value="ECO:0007669"/>
    <property type="project" value="TreeGrafter"/>
</dbReference>
<evidence type="ECO:0000256" key="2">
    <source>
        <dbReference type="ARBA" id="ARBA00022729"/>
    </source>
</evidence>
<evidence type="ECO:0000256" key="4">
    <source>
        <dbReference type="HAMAP-Rule" id="MF_01914"/>
    </source>
</evidence>
<gene>
    <name evidence="4" type="primary">lptA</name>
    <name evidence="6" type="ORF">BN874_710010</name>
</gene>
<dbReference type="GO" id="GO:0009279">
    <property type="term" value="C:cell outer membrane"/>
    <property type="evidence" value="ECO:0007669"/>
    <property type="project" value="TreeGrafter"/>
</dbReference>
<sequence length="174" mass="18820" precursor="true">MNPPSAKLWLAVALTLAPLLAAALPEDRNQPIQLEAGRGQIDQKTGVSVYEGNVVITQGSMRLTADTVTIYIKDNNFQRMEATGNPTNLRYKPTADKPELQGASKRIEYDVAGAKVIMSGGARLTQGQDAFTGDRVEYDLKDDVVRARGAGDNGRIQFTIQPRAQSPLPAAKKP</sequence>
<comment type="similarity">
    <text evidence="4">Belongs to the LptA family.</text>
</comment>
<evidence type="ECO:0000256" key="3">
    <source>
        <dbReference type="ARBA" id="ARBA00022764"/>
    </source>
</evidence>
<keyword evidence="1 4" id="KW-0813">Transport</keyword>
<dbReference type="HAMAP" id="MF_01914">
    <property type="entry name" value="LPS_assembly_LptA"/>
    <property type="match status" value="1"/>
</dbReference>
<dbReference type="RefSeq" id="WP_034435802.1">
    <property type="nucleotide sequence ID" value="NZ_CBTK010000289.1"/>
</dbReference>
<evidence type="ECO:0000259" key="5">
    <source>
        <dbReference type="Pfam" id="PF03968"/>
    </source>
</evidence>
<evidence type="ECO:0000313" key="7">
    <source>
        <dbReference type="Proteomes" id="UP000019184"/>
    </source>
</evidence>
<dbReference type="Pfam" id="PF03968">
    <property type="entry name" value="LptD_N"/>
    <property type="match status" value="1"/>
</dbReference>
<feature type="domain" description="Organic solvent tolerance-like N-terminal" evidence="5">
    <location>
        <begin position="35"/>
        <end position="143"/>
    </location>
</feature>
<comment type="caution">
    <text evidence="6">The sequence shown here is derived from an EMBL/GenBank/DDBJ whole genome shotgun (WGS) entry which is preliminary data.</text>
</comment>
<dbReference type="OrthoDB" id="9795964at2"/>
<dbReference type="PANTHER" id="PTHR36504">
    <property type="entry name" value="LIPOPOLYSACCHARIDE EXPORT SYSTEM PROTEIN LPTA"/>
    <property type="match status" value="1"/>
</dbReference>
<dbReference type="GO" id="GO:0043165">
    <property type="term" value="P:Gram-negative-bacterium-type cell outer membrane assembly"/>
    <property type="evidence" value="ECO:0007669"/>
    <property type="project" value="UniProtKB-UniRule"/>
</dbReference>
<dbReference type="InterPro" id="IPR005653">
    <property type="entry name" value="OstA-like_N"/>
</dbReference>
<feature type="chain" id="PRO_5031659322" description="Lipopolysaccharide export system protein LptA" evidence="4">
    <location>
        <begin position="24"/>
        <end position="174"/>
    </location>
</feature>
<dbReference type="NCBIfam" id="TIGR03002">
    <property type="entry name" value="outer_YhbN_LptA"/>
    <property type="match status" value="1"/>
</dbReference>
<dbReference type="GO" id="GO:0015920">
    <property type="term" value="P:lipopolysaccharide transport"/>
    <property type="evidence" value="ECO:0007669"/>
    <property type="project" value="UniProtKB-UniRule"/>
</dbReference>
<accession>A0A7U7J5P5</accession>
<keyword evidence="3 4" id="KW-0574">Periplasm</keyword>
<dbReference type="InterPro" id="IPR014340">
    <property type="entry name" value="LptA"/>
</dbReference>
<dbReference type="AlphaFoldDB" id="A0A7U7J5P5"/>
<name>A0A7U7J5P5_9GAMM</name>
<comment type="subcellular location">
    <subcellularLocation>
        <location evidence="4">Periplasm</location>
    </subcellularLocation>
</comment>
<evidence type="ECO:0000256" key="1">
    <source>
        <dbReference type="ARBA" id="ARBA00022448"/>
    </source>
</evidence>
<dbReference type="EMBL" id="CBTK010000289">
    <property type="protein sequence ID" value="CDH47047.1"/>
    <property type="molecule type" value="Genomic_DNA"/>
</dbReference>
<dbReference type="PANTHER" id="PTHR36504:SF1">
    <property type="entry name" value="LIPOPOLYSACCHARIDE EXPORT SYSTEM PROTEIN LPTA"/>
    <property type="match status" value="1"/>
</dbReference>
<reference evidence="6 7" key="1">
    <citation type="journal article" date="2014" name="ISME J.">
        <title>Candidatus Competibacter-lineage genomes retrieved from metagenomes reveal functional metabolic diversity.</title>
        <authorList>
            <person name="McIlroy S.J."/>
            <person name="Albertsen M."/>
            <person name="Andresen E.K."/>
            <person name="Saunders A.M."/>
            <person name="Kristiansen R."/>
            <person name="Stokholm-Bjerregaard M."/>
            <person name="Nielsen K.L."/>
            <person name="Nielsen P.H."/>
        </authorList>
    </citation>
    <scope>NUCLEOTIDE SEQUENCE [LARGE SCALE GENOMIC DNA]</scope>
    <source>
        <strain evidence="6 7">Run_B_J11</strain>
    </source>
</reference>
<comment type="subunit">
    <text evidence="4">Component of the lipopolysaccharide transport and assembly complex.</text>
</comment>
<dbReference type="InterPro" id="IPR052037">
    <property type="entry name" value="LPS_export_LptA"/>
</dbReference>
<keyword evidence="7" id="KW-1185">Reference proteome</keyword>
<evidence type="ECO:0000313" key="6">
    <source>
        <dbReference type="EMBL" id="CDH47047.1"/>
    </source>
</evidence>
<comment type="function">
    <text evidence="4">Involved in the assembly of lipopolysaccharide (LPS). Required for the translocation of LPS from the inner membrane to the outer membrane. May form a bridge between the inner membrane and the outer membrane, via interactions with LptC and LptD, thereby facilitating LPS transfer across the periplasm.</text>
</comment>
<feature type="signal peptide" evidence="4">
    <location>
        <begin position="1"/>
        <end position="23"/>
    </location>
</feature>
<dbReference type="GO" id="GO:0001530">
    <property type="term" value="F:lipopolysaccharide binding"/>
    <property type="evidence" value="ECO:0007669"/>
    <property type="project" value="InterPro"/>
</dbReference>
<protein>
    <recommendedName>
        <fullName evidence="4">Lipopolysaccharide export system protein LptA</fullName>
    </recommendedName>
</protein>
<organism evidence="6 7">
    <name type="scientific">Candidatus Contendobacter odensis Run_B_J11</name>
    <dbReference type="NCBI Taxonomy" id="1400861"/>
    <lineage>
        <taxon>Bacteria</taxon>
        <taxon>Pseudomonadati</taxon>
        <taxon>Pseudomonadota</taxon>
        <taxon>Gammaproteobacteria</taxon>
        <taxon>Candidatus Competibacteraceae</taxon>
        <taxon>Candidatus Contendibacter</taxon>
    </lineage>
</organism>
<dbReference type="Proteomes" id="UP000019184">
    <property type="component" value="Unassembled WGS sequence"/>
</dbReference>
<keyword evidence="2 4" id="KW-0732">Signal</keyword>